<dbReference type="InterPro" id="IPR014747">
    <property type="entry name" value="Bac_photo_RC_H_C"/>
</dbReference>
<feature type="domain" description="PRC-barrel" evidence="1">
    <location>
        <begin position="6"/>
        <end position="75"/>
    </location>
</feature>
<protein>
    <submittedName>
        <fullName evidence="2">PRC-barrel domain containing protein</fullName>
    </submittedName>
</protein>
<dbReference type="EMBL" id="CP034463">
    <property type="protein sequence ID" value="AZP19413.1"/>
    <property type="molecule type" value="Genomic_DNA"/>
</dbReference>
<evidence type="ECO:0000313" key="2">
    <source>
        <dbReference type="EMBL" id="AZP19413.1"/>
    </source>
</evidence>
<dbReference type="InterPro" id="IPR027275">
    <property type="entry name" value="PRC-brl_dom"/>
</dbReference>
<organism evidence="2 3">
    <name type="scientific">Streptomyces aquilus</name>
    <dbReference type="NCBI Taxonomy" id="2548456"/>
    <lineage>
        <taxon>Bacteria</taxon>
        <taxon>Bacillati</taxon>
        <taxon>Actinomycetota</taxon>
        <taxon>Actinomycetes</taxon>
        <taxon>Kitasatosporales</taxon>
        <taxon>Streptomycetaceae</taxon>
        <taxon>Streptomyces</taxon>
    </lineage>
</organism>
<dbReference type="GO" id="GO:0019684">
    <property type="term" value="P:photosynthesis, light reaction"/>
    <property type="evidence" value="ECO:0007669"/>
    <property type="project" value="InterPro"/>
</dbReference>
<sequence>MIQAVDIREWRTHDVVDPKGHKIGVLEAVYVDTTTDEPAVATVRTGLPTRRRLVFVPVDDALLGPGYVKIAYTRSLVRKAPSIGTDDVLPAEQEEAIFRHYGMTYQPGANGERKLARR</sequence>
<dbReference type="Proteomes" id="UP000280197">
    <property type="component" value="Chromosome"/>
</dbReference>
<keyword evidence="3" id="KW-1185">Reference proteome</keyword>
<evidence type="ECO:0000313" key="3">
    <source>
        <dbReference type="Proteomes" id="UP000280197"/>
    </source>
</evidence>
<reference evidence="2 3" key="1">
    <citation type="submission" date="2018-12" db="EMBL/GenBank/DDBJ databases">
        <authorList>
            <person name="Li K."/>
        </authorList>
    </citation>
    <scope>NUCLEOTIDE SEQUENCE [LARGE SCALE GENOMIC DNA]</scope>
    <source>
        <strain evidence="3">CR22</strain>
    </source>
</reference>
<dbReference type="GO" id="GO:0030077">
    <property type="term" value="C:plasma membrane light-harvesting complex"/>
    <property type="evidence" value="ECO:0007669"/>
    <property type="project" value="InterPro"/>
</dbReference>
<dbReference type="RefSeq" id="WP_126273474.1">
    <property type="nucleotide sequence ID" value="NZ_CP034463.1"/>
</dbReference>
<name>A0A3S9I4X5_9ACTN</name>
<evidence type="ECO:0000259" key="1">
    <source>
        <dbReference type="Pfam" id="PF05239"/>
    </source>
</evidence>
<dbReference type="KEGG" id="saqu:EJC51_27115"/>
<proteinExistence type="predicted"/>
<dbReference type="Pfam" id="PF05239">
    <property type="entry name" value="PRC"/>
    <property type="match status" value="1"/>
</dbReference>
<dbReference type="InterPro" id="IPR011033">
    <property type="entry name" value="PRC_barrel-like_sf"/>
</dbReference>
<accession>A0A3S9I4X5</accession>
<dbReference type="Gene3D" id="3.90.50.10">
    <property type="entry name" value="Photosynthetic Reaction Center, subunit H, domain 2"/>
    <property type="match status" value="1"/>
</dbReference>
<gene>
    <name evidence="2" type="ORF">EJC51_27115</name>
</gene>
<dbReference type="AlphaFoldDB" id="A0A3S9I4X5"/>
<dbReference type="SUPFAM" id="SSF50346">
    <property type="entry name" value="PRC-barrel domain"/>
    <property type="match status" value="1"/>
</dbReference>